<accession>A0AAD7S572</accession>
<protein>
    <submittedName>
        <fullName evidence="2">Uncharacterized protein</fullName>
    </submittedName>
</protein>
<evidence type="ECO:0000313" key="3">
    <source>
        <dbReference type="Proteomes" id="UP001221898"/>
    </source>
</evidence>
<evidence type="ECO:0000256" key="1">
    <source>
        <dbReference type="SAM" id="MobiDB-lite"/>
    </source>
</evidence>
<feature type="region of interest" description="Disordered" evidence="1">
    <location>
        <begin position="132"/>
        <end position="161"/>
    </location>
</feature>
<name>A0AAD7S572_9TELE</name>
<gene>
    <name evidence="2" type="ORF">AAFF_G00020370</name>
</gene>
<proteinExistence type="predicted"/>
<sequence length="161" mass="17767">MYHATRQPRASRSVTARSPAPARGWKPWEQTTTLSDAPARCSTPRQLGRDAPFSPAAPCSPPHMFTALRPSDGTSRQPPTRISQRESRPIKGTRRNPGRREKQRASGSVARPRCSLRASVARSTCQQHCSLTREGREASCANRRVQTRGPRNKEATVPSSV</sequence>
<comment type="caution">
    <text evidence="2">The sequence shown here is derived from an EMBL/GenBank/DDBJ whole genome shotgun (WGS) entry which is preliminary data.</text>
</comment>
<dbReference type="EMBL" id="JAINUG010000108">
    <property type="protein sequence ID" value="KAJ8396170.1"/>
    <property type="molecule type" value="Genomic_DNA"/>
</dbReference>
<feature type="compositionally biased region" description="Polar residues" evidence="1">
    <location>
        <begin position="72"/>
        <end position="82"/>
    </location>
</feature>
<reference evidence="2" key="1">
    <citation type="journal article" date="2023" name="Science">
        <title>Genome structures resolve the early diversification of teleost fishes.</title>
        <authorList>
            <person name="Parey E."/>
            <person name="Louis A."/>
            <person name="Montfort J."/>
            <person name="Bouchez O."/>
            <person name="Roques C."/>
            <person name="Iampietro C."/>
            <person name="Lluch J."/>
            <person name="Castinel A."/>
            <person name="Donnadieu C."/>
            <person name="Desvignes T."/>
            <person name="Floi Bucao C."/>
            <person name="Jouanno E."/>
            <person name="Wen M."/>
            <person name="Mejri S."/>
            <person name="Dirks R."/>
            <person name="Jansen H."/>
            <person name="Henkel C."/>
            <person name="Chen W.J."/>
            <person name="Zahm M."/>
            <person name="Cabau C."/>
            <person name="Klopp C."/>
            <person name="Thompson A.W."/>
            <person name="Robinson-Rechavi M."/>
            <person name="Braasch I."/>
            <person name="Lecointre G."/>
            <person name="Bobe J."/>
            <person name="Postlethwait J.H."/>
            <person name="Berthelot C."/>
            <person name="Roest Crollius H."/>
            <person name="Guiguen Y."/>
        </authorList>
    </citation>
    <scope>NUCLEOTIDE SEQUENCE</scope>
    <source>
        <strain evidence="2">NC1722</strain>
    </source>
</reference>
<feature type="region of interest" description="Disordered" evidence="1">
    <location>
        <begin position="1"/>
        <end position="115"/>
    </location>
</feature>
<organism evidence="2 3">
    <name type="scientific">Aldrovandia affinis</name>
    <dbReference type="NCBI Taxonomy" id="143900"/>
    <lineage>
        <taxon>Eukaryota</taxon>
        <taxon>Metazoa</taxon>
        <taxon>Chordata</taxon>
        <taxon>Craniata</taxon>
        <taxon>Vertebrata</taxon>
        <taxon>Euteleostomi</taxon>
        <taxon>Actinopterygii</taxon>
        <taxon>Neopterygii</taxon>
        <taxon>Teleostei</taxon>
        <taxon>Notacanthiformes</taxon>
        <taxon>Halosauridae</taxon>
        <taxon>Aldrovandia</taxon>
    </lineage>
</organism>
<keyword evidence="3" id="KW-1185">Reference proteome</keyword>
<evidence type="ECO:0000313" key="2">
    <source>
        <dbReference type="EMBL" id="KAJ8396170.1"/>
    </source>
</evidence>
<dbReference type="AlphaFoldDB" id="A0AAD7S572"/>
<dbReference type="Proteomes" id="UP001221898">
    <property type="component" value="Unassembled WGS sequence"/>
</dbReference>